<accession>A0AAV6ZET1</accession>
<dbReference type="AlphaFoldDB" id="A0AAV6ZET1"/>
<evidence type="ECO:0000313" key="1">
    <source>
        <dbReference type="EMBL" id="KAG8548004.1"/>
    </source>
</evidence>
<name>A0AAV6ZET1_ENGPU</name>
<dbReference type="Proteomes" id="UP000824782">
    <property type="component" value="Unassembled WGS sequence"/>
</dbReference>
<keyword evidence="2" id="KW-1185">Reference proteome</keyword>
<comment type="caution">
    <text evidence="1">The sequence shown here is derived from an EMBL/GenBank/DDBJ whole genome shotgun (WGS) entry which is preliminary data.</text>
</comment>
<gene>
    <name evidence="1" type="ORF">GDO81_026894</name>
</gene>
<evidence type="ECO:0000313" key="2">
    <source>
        <dbReference type="Proteomes" id="UP000824782"/>
    </source>
</evidence>
<proteinExistence type="predicted"/>
<reference evidence="1" key="1">
    <citation type="thesis" date="2020" institute="ProQuest LLC" country="789 East Eisenhower Parkway, Ann Arbor, MI, USA">
        <title>Comparative Genomics and Chromosome Evolution.</title>
        <authorList>
            <person name="Mudd A.B."/>
        </authorList>
    </citation>
    <scope>NUCLEOTIDE SEQUENCE</scope>
    <source>
        <strain evidence="1">237g6f4</strain>
        <tissue evidence="1">Blood</tissue>
    </source>
</reference>
<organism evidence="1 2">
    <name type="scientific">Engystomops pustulosus</name>
    <name type="common">Tungara frog</name>
    <name type="synonym">Physalaemus pustulosus</name>
    <dbReference type="NCBI Taxonomy" id="76066"/>
    <lineage>
        <taxon>Eukaryota</taxon>
        <taxon>Metazoa</taxon>
        <taxon>Chordata</taxon>
        <taxon>Craniata</taxon>
        <taxon>Vertebrata</taxon>
        <taxon>Euteleostomi</taxon>
        <taxon>Amphibia</taxon>
        <taxon>Batrachia</taxon>
        <taxon>Anura</taxon>
        <taxon>Neobatrachia</taxon>
        <taxon>Hyloidea</taxon>
        <taxon>Leptodactylidae</taxon>
        <taxon>Leiuperinae</taxon>
        <taxon>Engystomops</taxon>
    </lineage>
</organism>
<dbReference type="EMBL" id="WNYA01000546">
    <property type="protein sequence ID" value="KAG8548004.1"/>
    <property type="molecule type" value="Genomic_DNA"/>
</dbReference>
<protein>
    <submittedName>
        <fullName evidence="1">Uncharacterized protein</fullName>
    </submittedName>
</protein>
<sequence>MPGVAPARCHPLETDARCSPSTVFLVTGAGEGHHLTPPSCRCCKLSVFADVYSYNLLWSLCLPYSIARRPGGH</sequence>